<dbReference type="HOGENOM" id="CLU_1544804_0_0_7"/>
<name>W4LZC7_ENTF1</name>
<comment type="caution">
    <text evidence="1">The sequence shown here is derived from an EMBL/GenBank/DDBJ whole genome shotgun (WGS) entry which is preliminary data.</text>
</comment>
<keyword evidence="2" id="KW-1185">Reference proteome</keyword>
<sequence>MHQNEGVIGDEENTIMRKVNRFFQANALAGKINVSSETISNLSMYNAGVLGFNSNQKHILSNALVFTDQVYSVFPKHIIEQLAFSLYMQASGPIYEAREEIFHYWNFKEFRMVLKSFFERYNHTPFELLIERIGRIDPKQLIKPKLEYEKTRDIRRVYKKLMKGKWQLPAYDL</sequence>
<evidence type="ECO:0000313" key="2">
    <source>
        <dbReference type="Proteomes" id="UP000019141"/>
    </source>
</evidence>
<dbReference type="EMBL" id="AZHW01000077">
    <property type="protein sequence ID" value="ETX03101.1"/>
    <property type="molecule type" value="Genomic_DNA"/>
</dbReference>
<proteinExistence type="predicted"/>
<dbReference type="Proteomes" id="UP000019141">
    <property type="component" value="Unassembled WGS sequence"/>
</dbReference>
<dbReference type="AlphaFoldDB" id="W4LZC7"/>
<protein>
    <submittedName>
        <fullName evidence="1">Uncharacterized protein</fullName>
    </submittedName>
</protein>
<evidence type="ECO:0000313" key="1">
    <source>
        <dbReference type="EMBL" id="ETX03101.1"/>
    </source>
</evidence>
<reference evidence="1 2" key="1">
    <citation type="journal article" date="2014" name="Nature">
        <title>An environmental bacterial taxon with a large and distinct metabolic repertoire.</title>
        <authorList>
            <person name="Wilson M.C."/>
            <person name="Mori T."/>
            <person name="Ruckert C."/>
            <person name="Uria A.R."/>
            <person name="Helf M.J."/>
            <person name="Takada K."/>
            <person name="Gernert C."/>
            <person name="Steffens U.A."/>
            <person name="Heycke N."/>
            <person name="Schmitt S."/>
            <person name="Rinke C."/>
            <person name="Helfrich E.J."/>
            <person name="Brachmann A.O."/>
            <person name="Gurgui C."/>
            <person name="Wakimoto T."/>
            <person name="Kracht M."/>
            <person name="Crusemann M."/>
            <person name="Hentschel U."/>
            <person name="Abe I."/>
            <person name="Matsunaga S."/>
            <person name="Kalinowski J."/>
            <person name="Takeyama H."/>
            <person name="Piel J."/>
        </authorList>
    </citation>
    <scope>NUCLEOTIDE SEQUENCE [LARGE SCALE GENOMIC DNA]</scope>
    <source>
        <strain evidence="2">TSY1</strain>
    </source>
</reference>
<accession>W4LZC7</accession>
<organism evidence="1 2">
    <name type="scientific">Entotheonella factor</name>
    <dbReference type="NCBI Taxonomy" id="1429438"/>
    <lineage>
        <taxon>Bacteria</taxon>
        <taxon>Pseudomonadati</taxon>
        <taxon>Nitrospinota/Tectimicrobiota group</taxon>
        <taxon>Candidatus Tectimicrobiota</taxon>
        <taxon>Candidatus Entotheonellia</taxon>
        <taxon>Candidatus Entotheonellales</taxon>
        <taxon>Candidatus Entotheonellaceae</taxon>
        <taxon>Candidatus Entotheonella</taxon>
    </lineage>
</organism>
<gene>
    <name evidence="1" type="ORF">ETSY1_01190</name>
</gene>